<evidence type="ECO:0000256" key="1">
    <source>
        <dbReference type="SAM" id="Phobius"/>
    </source>
</evidence>
<keyword evidence="1" id="KW-1133">Transmembrane helix</keyword>
<feature type="transmembrane region" description="Helical" evidence="1">
    <location>
        <begin position="7"/>
        <end position="31"/>
    </location>
</feature>
<dbReference type="EMBL" id="JAGQHR010000159">
    <property type="protein sequence ID" value="MCA9727407.1"/>
    <property type="molecule type" value="Genomic_DNA"/>
</dbReference>
<name>A0A956RPG3_UNCEI</name>
<evidence type="ECO:0000313" key="3">
    <source>
        <dbReference type="Proteomes" id="UP000697710"/>
    </source>
</evidence>
<reference evidence="2" key="2">
    <citation type="journal article" date="2021" name="Microbiome">
        <title>Successional dynamics and alternative stable states in a saline activated sludge microbial community over 9 years.</title>
        <authorList>
            <person name="Wang Y."/>
            <person name="Ye J."/>
            <person name="Ju F."/>
            <person name="Liu L."/>
            <person name="Boyd J.A."/>
            <person name="Deng Y."/>
            <person name="Parks D.H."/>
            <person name="Jiang X."/>
            <person name="Yin X."/>
            <person name="Woodcroft B.J."/>
            <person name="Tyson G.W."/>
            <person name="Hugenholtz P."/>
            <person name="Polz M.F."/>
            <person name="Zhang T."/>
        </authorList>
    </citation>
    <scope>NUCLEOTIDE SEQUENCE</scope>
    <source>
        <strain evidence="2">HKST-UBA01</strain>
    </source>
</reference>
<accession>A0A956RPG3</accession>
<evidence type="ECO:0000313" key="2">
    <source>
        <dbReference type="EMBL" id="MCA9727407.1"/>
    </source>
</evidence>
<reference evidence="2" key="1">
    <citation type="submission" date="2020-04" db="EMBL/GenBank/DDBJ databases">
        <authorList>
            <person name="Zhang T."/>
        </authorList>
    </citation>
    <scope>NUCLEOTIDE SEQUENCE</scope>
    <source>
        <strain evidence="2">HKST-UBA01</strain>
    </source>
</reference>
<organism evidence="2 3">
    <name type="scientific">Eiseniibacteriota bacterium</name>
    <dbReference type="NCBI Taxonomy" id="2212470"/>
    <lineage>
        <taxon>Bacteria</taxon>
        <taxon>Candidatus Eiseniibacteriota</taxon>
    </lineage>
</organism>
<sequence>MEPSSPLMIALTAFFAVFTALAVLTLVLYALRAVGSVSARTSTPAVASENMLTPELIAVLAAAATATLRRPIRIHAVHVHHEASVEDWSRAGRLDVMYSHRFGRRS</sequence>
<keyword evidence="1" id="KW-0472">Membrane</keyword>
<proteinExistence type="predicted"/>
<dbReference type="Proteomes" id="UP000697710">
    <property type="component" value="Unassembled WGS sequence"/>
</dbReference>
<keyword evidence="1" id="KW-0812">Transmembrane</keyword>
<comment type="caution">
    <text evidence="2">The sequence shown here is derived from an EMBL/GenBank/DDBJ whole genome shotgun (WGS) entry which is preliminary data.</text>
</comment>
<dbReference type="AlphaFoldDB" id="A0A956RPG3"/>
<gene>
    <name evidence="2" type="ORF">KC729_06975</name>
</gene>
<protein>
    <submittedName>
        <fullName evidence="2">Uncharacterized protein</fullName>
    </submittedName>
</protein>